<gene>
    <name evidence="1" type="ORF">N803_12455</name>
</gene>
<dbReference type="AlphaFoldDB" id="A0A0A0JK96"/>
<evidence type="ECO:0000313" key="1">
    <source>
        <dbReference type="EMBL" id="KGN37865.1"/>
    </source>
</evidence>
<accession>A0A0A0JK96</accession>
<protein>
    <submittedName>
        <fullName evidence="1">Uncharacterized protein</fullName>
    </submittedName>
</protein>
<sequence length="108" mass="11003">MRAAATDLDTAAGPLTKGADFLAAVTVSAGDFGEVAAATTLATALNDQLGKGERSLDAGGKVVRRTANGLTSNARVYTDTDDNARDTIVGPQQAVGALLMVALSDCYW</sequence>
<comment type="caution">
    <text evidence="1">The sequence shown here is derived from an EMBL/GenBank/DDBJ whole genome shotgun (WGS) entry which is preliminary data.</text>
</comment>
<reference evidence="1 2" key="1">
    <citation type="submission" date="2013-08" db="EMBL/GenBank/DDBJ databases">
        <title>The genome sequence of Knoellia subterranea.</title>
        <authorList>
            <person name="Zhu W."/>
            <person name="Wang G."/>
        </authorList>
    </citation>
    <scope>NUCLEOTIDE SEQUENCE [LARGE SCALE GENOMIC DNA]</scope>
    <source>
        <strain evidence="1 2">KCTC 19937</strain>
    </source>
</reference>
<dbReference type="EMBL" id="AVPK01000004">
    <property type="protein sequence ID" value="KGN37865.1"/>
    <property type="molecule type" value="Genomic_DNA"/>
</dbReference>
<dbReference type="STRING" id="1385521.N803_12455"/>
<proteinExistence type="predicted"/>
<organism evidence="1 2">
    <name type="scientific">Knoellia subterranea KCTC 19937</name>
    <dbReference type="NCBI Taxonomy" id="1385521"/>
    <lineage>
        <taxon>Bacteria</taxon>
        <taxon>Bacillati</taxon>
        <taxon>Actinomycetota</taxon>
        <taxon>Actinomycetes</taxon>
        <taxon>Micrococcales</taxon>
        <taxon>Intrasporangiaceae</taxon>
        <taxon>Knoellia</taxon>
    </lineage>
</organism>
<keyword evidence="2" id="KW-1185">Reference proteome</keyword>
<evidence type="ECO:0000313" key="2">
    <source>
        <dbReference type="Proteomes" id="UP000030011"/>
    </source>
</evidence>
<name>A0A0A0JK96_9MICO</name>
<dbReference type="Proteomes" id="UP000030011">
    <property type="component" value="Unassembled WGS sequence"/>
</dbReference>